<dbReference type="GO" id="GO:0006310">
    <property type="term" value="P:DNA recombination"/>
    <property type="evidence" value="ECO:0007669"/>
    <property type="project" value="InterPro"/>
</dbReference>
<dbReference type="Gene3D" id="2.40.50.140">
    <property type="entry name" value="Nucleic acid-binding proteins"/>
    <property type="match status" value="1"/>
</dbReference>
<dbReference type="InterPro" id="IPR016059">
    <property type="entry name" value="DNA_ligase_ATP-dep_CS"/>
</dbReference>
<protein>
    <recommendedName>
        <fullName evidence="3">DNA ligase</fullName>
    </recommendedName>
</protein>
<evidence type="ECO:0000256" key="1">
    <source>
        <dbReference type="ARBA" id="ARBA00001968"/>
    </source>
</evidence>
<proteinExistence type="inferred from homology"/>
<dbReference type="PROSITE" id="PS50160">
    <property type="entry name" value="DNA_LIGASE_A3"/>
    <property type="match status" value="1"/>
</dbReference>
<dbReference type="InterPro" id="IPR012310">
    <property type="entry name" value="DNA_ligase_ATP-dep_cent"/>
</dbReference>
<sequence length="471" mass="53221">MSILDIILKIKETASTNAKKDILKENSDNVDLQRVVKLALEPSIVSGIKKIPEPISTDKSLSLSEALDSLDVLYKRQLTGNAARQYLGELLGSVTEADADIVRRVVLKNLDCGIQEKNANDVFGKNFIKDEPYMRCSLVTEKTIPNITSFKTHGYAVAEIKMDGQYLNSAVVNNSLLCTSRNGKIYDFLGHKDDDMIRLATNVQNLDKRFESGVVFNGECLVLDTNGNILPRETGNGIVQKAGKDTITNSEAMRVVFVLWDVLPYDAYMDGIWEVERKERRELLEEAISTLDSEFVRLVEYRKVKDIGEAFDYNTEAIERGEEGVILKCESGIWKSHTSPKQLKLKLKMQFDLRVVGYREGEGKRAGMVGALELQSEDGIIEVGCGTGIKEKDHEWTFKTMMERWDEISNAIVTVESTSLTRDKRTGKMSIFLPVFVEFRFDKDSADTYERILEIKESAVRVLREKLARLE</sequence>
<dbReference type="EMBL" id="KU574722">
    <property type="protein sequence ID" value="AMM43665.1"/>
    <property type="molecule type" value="Genomic_DNA"/>
</dbReference>
<dbReference type="Gene3D" id="3.30.470.30">
    <property type="entry name" value="DNA ligase/mRNA capping enzyme"/>
    <property type="match status" value="1"/>
</dbReference>
<dbReference type="PANTHER" id="PTHR47810">
    <property type="entry name" value="DNA LIGASE"/>
    <property type="match status" value="1"/>
</dbReference>
<evidence type="ECO:0000256" key="5">
    <source>
        <dbReference type="ARBA" id="ARBA00022705"/>
    </source>
</evidence>
<accession>A0A1L2CUG5</accession>
<dbReference type="PANTHER" id="PTHR47810:SF1">
    <property type="entry name" value="DNA LIGASE B"/>
    <property type="match status" value="1"/>
</dbReference>
<keyword evidence="10" id="KW-1185">Reference proteome</keyword>
<gene>
    <name evidence="9" type="ORF">CBB_100</name>
</gene>
<dbReference type="GO" id="GO:0006260">
    <property type="term" value="P:DNA replication"/>
    <property type="evidence" value="ECO:0007669"/>
    <property type="project" value="UniProtKB-KW"/>
</dbReference>
<dbReference type="GO" id="GO:0003910">
    <property type="term" value="F:DNA ligase (ATP) activity"/>
    <property type="evidence" value="ECO:0007669"/>
    <property type="project" value="InterPro"/>
</dbReference>
<evidence type="ECO:0000256" key="2">
    <source>
        <dbReference type="ARBA" id="ARBA00007572"/>
    </source>
</evidence>
<dbReference type="PROSITE" id="PS00333">
    <property type="entry name" value="DNA_LIGASE_A2"/>
    <property type="match status" value="1"/>
</dbReference>
<feature type="domain" description="ATP-dependent DNA ligase family profile" evidence="8">
    <location>
        <begin position="248"/>
        <end position="378"/>
    </location>
</feature>
<dbReference type="GO" id="GO:0006281">
    <property type="term" value="P:DNA repair"/>
    <property type="evidence" value="ECO:0007669"/>
    <property type="project" value="UniProtKB-KW"/>
</dbReference>
<evidence type="ECO:0000313" key="9">
    <source>
        <dbReference type="EMBL" id="AMM43665.1"/>
    </source>
</evidence>
<keyword evidence="5" id="KW-0235">DNA replication</keyword>
<dbReference type="SUPFAM" id="SSF50249">
    <property type="entry name" value="Nucleic acid-binding proteins"/>
    <property type="match status" value="1"/>
</dbReference>
<dbReference type="InterPro" id="IPR012340">
    <property type="entry name" value="NA-bd_OB-fold"/>
</dbReference>
<evidence type="ECO:0000256" key="6">
    <source>
        <dbReference type="ARBA" id="ARBA00022763"/>
    </source>
</evidence>
<dbReference type="Proteomes" id="UP000223891">
    <property type="component" value="Segment"/>
</dbReference>
<keyword evidence="7" id="KW-0234">DNA repair</keyword>
<evidence type="ECO:0000256" key="4">
    <source>
        <dbReference type="ARBA" id="ARBA00022598"/>
    </source>
</evidence>
<name>A0A1L2CUG5_9CAUD</name>
<evidence type="ECO:0000259" key="8">
    <source>
        <dbReference type="PROSITE" id="PS50160"/>
    </source>
</evidence>
<evidence type="ECO:0000256" key="7">
    <source>
        <dbReference type="ARBA" id="ARBA00023204"/>
    </source>
</evidence>
<dbReference type="GO" id="GO:0005524">
    <property type="term" value="F:ATP binding"/>
    <property type="evidence" value="ECO:0007669"/>
    <property type="project" value="InterPro"/>
</dbReference>
<keyword evidence="4 9" id="KW-0436">Ligase</keyword>
<dbReference type="SUPFAM" id="SSF56091">
    <property type="entry name" value="DNA ligase/mRNA capping enzyme, catalytic domain"/>
    <property type="match status" value="1"/>
</dbReference>
<evidence type="ECO:0000313" key="10">
    <source>
        <dbReference type="Proteomes" id="UP000223891"/>
    </source>
</evidence>
<dbReference type="InterPro" id="IPR050326">
    <property type="entry name" value="NAD_dep_DNA_ligaseB"/>
</dbReference>
<keyword evidence="6" id="KW-0227">DNA damage</keyword>
<reference evidence="10" key="1">
    <citation type="submission" date="2016-01" db="EMBL/GenBank/DDBJ databases">
        <title>Isolation and Characterization of Enterobacteria phage CBB.</title>
        <authorList>
            <person name="Buttimer C.T.H."/>
            <person name="Hendrix H."/>
            <person name="Alexandre H."/>
            <person name="O'Mahony J."/>
            <person name="Lavigne R."/>
            <person name="Coffey A."/>
        </authorList>
    </citation>
    <scope>NUCLEOTIDE SEQUENCE [LARGE SCALE GENOMIC DNA]</scope>
</reference>
<dbReference type="Pfam" id="PF01068">
    <property type="entry name" value="DNA_ligase_A_M"/>
    <property type="match status" value="1"/>
</dbReference>
<comment type="cofactor">
    <cofactor evidence="1">
        <name>a divalent metal cation</name>
        <dbReference type="ChEBI" id="CHEBI:60240"/>
    </cofactor>
</comment>
<evidence type="ECO:0000256" key="3">
    <source>
        <dbReference type="ARBA" id="ARBA00013308"/>
    </source>
</evidence>
<organism evidence="9 10">
    <name type="scientific">Pectobacterium phage vB_PcaM_CBB</name>
    <dbReference type="NCBI Taxonomy" id="2772511"/>
    <lineage>
        <taxon>Viruses</taxon>
        <taxon>Duplodnaviria</taxon>
        <taxon>Heunggongvirae</taxon>
        <taxon>Uroviricota</taxon>
        <taxon>Caudoviricetes</taxon>
        <taxon>Mimasvirus</taxon>
        <taxon>Mimasvirus CBB</taxon>
    </lineage>
</organism>
<comment type="similarity">
    <text evidence="2">Belongs to the ATP-dependent DNA ligase family.</text>
</comment>